<dbReference type="InterPro" id="IPR029068">
    <property type="entry name" value="Glyas_Bleomycin-R_OHBP_Dase"/>
</dbReference>
<protein>
    <recommendedName>
        <fullName evidence="3">VOC domain-containing protein</fullName>
    </recommendedName>
</protein>
<proteinExistence type="predicted"/>
<dbReference type="EMBL" id="SOPW01000007">
    <property type="protein sequence ID" value="TFB21736.1"/>
    <property type="molecule type" value="Genomic_DNA"/>
</dbReference>
<gene>
    <name evidence="1" type="ORF">E3U55_07845</name>
</gene>
<keyword evidence="2" id="KW-1185">Reference proteome</keyword>
<comment type="caution">
    <text evidence="1">The sequence shown here is derived from an EMBL/GenBank/DDBJ whole genome shotgun (WGS) entry which is preliminary data.</text>
</comment>
<dbReference type="SUPFAM" id="SSF54593">
    <property type="entry name" value="Glyoxalase/Bleomycin resistance protein/Dihydroxybiphenyl dioxygenase"/>
    <property type="match status" value="1"/>
</dbReference>
<evidence type="ECO:0000313" key="1">
    <source>
        <dbReference type="EMBL" id="TFB21736.1"/>
    </source>
</evidence>
<dbReference type="RefSeq" id="WP_134339880.1">
    <property type="nucleotide sequence ID" value="NZ_SOPW01000007.1"/>
</dbReference>
<reference evidence="1 2" key="1">
    <citation type="submission" date="2019-03" db="EMBL/GenBank/DDBJ databases">
        <authorList>
            <person name="He R.-H."/>
        </authorList>
    </citation>
    <scope>NUCLEOTIDE SEQUENCE [LARGE SCALE GENOMIC DNA]</scope>
    <source>
        <strain evidence="2">SH 714</strain>
    </source>
</reference>
<name>A0A4Y8IKS0_9BACI</name>
<sequence>MNIHHIGFEVIQLDRSVQLLKQEFGMRVVKELDWFDEHLVFLMDEQDHLIELVQGESFEKHIAYYVNDLQKWIHENQGEKVDGPFPVLNGETAFIKTKNHWYEVCSFKIES</sequence>
<dbReference type="Gene3D" id="3.10.180.10">
    <property type="entry name" value="2,3-Dihydroxybiphenyl 1,2-Dioxygenase, domain 1"/>
    <property type="match status" value="1"/>
</dbReference>
<dbReference type="Proteomes" id="UP000297975">
    <property type="component" value="Unassembled WGS sequence"/>
</dbReference>
<dbReference type="OrthoDB" id="9814858at2"/>
<accession>A0A4Y8IKS0</accession>
<dbReference type="AlphaFoldDB" id="A0A4Y8IKS0"/>
<evidence type="ECO:0000313" key="2">
    <source>
        <dbReference type="Proteomes" id="UP000297975"/>
    </source>
</evidence>
<evidence type="ECO:0008006" key="3">
    <source>
        <dbReference type="Google" id="ProtNLM"/>
    </source>
</evidence>
<organism evidence="1 2">
    <name type="scientific">Filobacillus milosensis</name>
    <dbReference type="NCBI Taxonomy" id="94137"/>
    <lineage>
        <taxon>Bacteria</taxon>
        <taxon>Bacillati</taxon>
        <taxon>Bacillota</taxon>
        <taxon>Bacilli</taxon>
        <taxon>Bacillales</taxon>
        <taxon>Bacillaceae</taxon>
        <taxon>Filobacillus</taxon>
    </lineage>
</organism>